<keyword evidence="4 5" id="KW-0472">Membrane</keyword>
<evidence type="ECO:0000256" key="6">
    <source>
        <dbReference type="SAM" id="SignalP"/>
    </source>
</evidence>
<dbReference type="InterPro" id="IPR036259">
    <property type="entry name" value="MFS_trans_sf"/>
</dbReference>
<feature type="transmembrane region" description="Helical" evidence="5">
    <location>
        <begin position="248"/>
        <end position="270"/>
    </location>
</feature>
<comment type="subcellular location">
    <subcellularLocation>
        <location evidence="1">Membrane</location>
        <topology evidence="1">Multi-pass membrane protein</topology>
    </subcellularLocation>
</comment>
<evidence type="ECO:0000256" key="2">
    <source>
        <dbReference type="ARBA" id="ARBA00022692"/>
    </source>
</evidence>
<keyword evidence="6" id="KW-0732">Signal</keyword>
<feature type="transmembrane region" description="Helical" evidence="5">
    <location>
        <begin position="322"/>
        <end position="341"/>
    </location>
</feature>
<sequence>MYCGRVICTQALLLVCLCAFSVTCAGADLRNQTDVCEDAAFLQTAHLKDLKGQDTATKHPLSELETLVVAIRRHRLTPGTFLGMATAALLFAIWEVSFDTTRKIEATEASYRSSDRWWLIVMSAMVQVVSGSIYAMGAWQDELRDRLGISMTGATVIGAMIFVGISAGFLGGILFDTYGPKVKLCIAAVAALLMGYSSVSLMDNIVCMTCSVSFPRNRASINGYLKAVLATAAGLWALLWAQVFKPSFGLPAFLAFQSMASFAVGALSLSSIHILPECGRGPLDGTDHRRLLILIAFLVVLTSFDVWSSYEHSRGSAMAGPSFGLIALGLQIAPCSVLFCAKAGTEGAEDRLMAPKSGLTFQVAAQGMDFYLLWLCQFAVFGAGVATNQNLALILESAGHDAASSLGVALFALSSAFSRIVAGYLSDKYKAYFTRFHWLSAGACCAMLGEFFVSLMDLQGIMVGTLLMGLSFGSFYTIIIPMVNEMYGTLEFGKLWGAQMSSQAAAALIIMSTVLPLFYRKASDGEDVCQGAACYRPSFLLLTALNALGLVSALALQVRNSDSLPIARLSPTNEKTG</sequence>
<feature type="transmembrane region" description="Helical" evidence="5">
    <location>
        <begin position="495"/>
        <end position="519"/>
    </location>
</feature>
<keyword evidence="9" id="KW-1185">Reference proteome</keyword>
<feature type="transmembrane region" description="Helical" evidence="5">
    <location>
        <begin position="117"/>
        <end position="139"/>
    </location>
</feature>
<evidence type="ECO:0000256" key="1">
    <source>
        <dbReference type="ARBA" id="ARBA00004141"/>
    </source>
</evidence>
<feature type="transmembrane region" description="Helical" evidence="5">
    <location>
        <begin position="461"/>
        <end position="483"/>
    </location>
</feature>
<feature type="transmembrane region" description="Helical" evidence="5">
    <location>
        <begin position="361"/>
        <end position="386"/>
    </location>
</feature>
<dbReference type="Proteomes" id="UP001642464">
    <property type="component" value="Unassembled WGS sequence"/>
</dbReference>
<name>A0ABP0QI94_9DINO</name>
<gene>
    <name evidence="8" type="ORF">SCF082_LOCUS41561</name>
</gene>
<evidence type="ECO:0000259" key="7">
    <source>
        <dbReference type="Pfam" id="PF23262"/>
    </source>
</evidence>
<feature type="signal peptide" evidence="6">
    <location>
        <begin position="1"/>
        <end position="26"/>
    </location>
</feature>
<evidence type="ECO:0000256" key="3">
    <source>
        <dbReference type="ARBA" id="ARBA00022989"/>
    </source>
</evidence>
<accession>A0ABP0QI94</accession>
<dbReference type="PANTHER" id="PTHR21576:SF158">
    <property type="entry name" value="RIBOSOMAL RNA-PROCESSING PROTEIN 12-LIKE CONSERVED DOMAIN-CONTAINING PROTEIN"/>
    <property type="match status" value="1"/>
</dbReference>
<evidence type="ECO:0000313" key="9">
    <source>
        <dbReference type="Proteomes" id="UP001642464"/>
    </source>
</evidence>
<feature type="chain" id="PRO_5045312321" evidence="6">
    <location>
        <begin position="27"/>
        <end position="577"/>
    </location>
</feature>
<feature type="domain" description="NFD4 C-terminal" evidence="7">
    <location>
        <begin position="368"/>
        <end position="560"/>
    </location>
</feature>
<feature type="transmembrane region" description="Helical" evidence="5">
    <location>
        <begin position="291"/>
        <end position="310"/>
    </location>
</feature>
<evidence type="ECO:0000313" key="8">
    <source>
        <dbReference type="EMBL" id="CAK9087958.1"/>
    </source>
</evidence>
<evidence type="ECO:0000256" key="5">
    <source>
        <dbReference type="SAM" id="Phobius"/>
    </source>
</evidence>
<keyword evidence="3 5" id="KW-1133">Transmembrane helix</keyword>
<protein>
    <submittedName>
        <fullName evidence="8">Probable transporter MCH1</fullName>
    </submittedName>
</protein>
<feature type="transmembrane region" description="Helical" evidence="5">
    <location>
        <begin position="223"/>
        <end position="242"/>
    </location>
</feature>
<proteinExistence type="predicted"/>
<feature type="transmembrane region" description="Helical" evidence="5">
    <location>
        <begin position="151"/>
        <end position="175"/>
    </location>
</feature>
<dbReference type="InterPro" id="IPR056555">
    <property type="entry name" value="NFD4_C"/>
</dbReference>
<organism evidence="8 9">
    <name type="scientific">Durusdinium trenchii</name>
    <dbReference type="NCBI Taxonomy" id="1381693"/>
    <lineage>
        <taxon>Eukaryota</taxon>
        <taxon>Sar</taxon>
        <taxon>Alveolata</taxon>
        <taxon>Dinophyceae</taxon>
        <taxon>Suessiales</taxon>
        <taxon>Symbiodiniaceae</taxon>
        <taxon>Durusdinium</taxon>
    </lineage>
</organism>
<reference evidence="8 9" key="1">
    <citation type="submission" date="2024-02" db="EMBL/GenBank/DDBJ databases">
        <authorList>
            <person name="Chen Y."/>
            <person name="Shah S."/>
            <person name="Dougan E. K."/>
            <person name="Thang M."/>
            <person name="Chan C."/>
        </authorList>
    </citation>
    <scope>NUCLEOTIDE SEQUENCE [LARGE SCALE GENOMIC DNA]</scope>
</reference>
<feature type="transmembrane region" description="Helical" evidence="5">
    <location>
        <begin position="539"/>
        <end position="558"/>
    </location>
</feature>
<keyword evidence="2 5" id="KW-0812">Transmembrane</keyword>
<dbReference type="Pfam" id="PF23262">
    <property type="entry name" value="NFD4_C"/>
    <property type="match status" value="1"/>
</dbReference>
<comment type="caution">
    <text evidence="8">The sequence shown here is derived from an EMBL/GenBank/DDBJ whole genome shotgun (WGS) entry which is preliminary data.</text>
</comment>
<feature type="transmembrane region" description="Helical" evidence="5">
    <location>
        <begin position="406"/>
        <end position="425"/>
    </location>
</feature>
<dbReference type="EMBL" id="CAXAMM010039640">
    <property type="protein sequence ID" value="CAK9087958.1"/>
    <property type="molecule type" value="Genomic_DNA"/>
</dbReference>
<dbReference type="SUPFAM" id="SSF103473">
    <property type="entry name" value="MFS general substrate transporter"/>
    <property type="match status" value="1"/>
</dbReference>
<evidence type="ECO:0000256" key="4">
    <source>
        <dbReference type="ARBA" id="ARBA00023136"/>
    </source>
</evidence>
<dbReference type="Gene3D" id="1.20.1250.20">
    <property type="entry name" value="MFS general substrate transporter like domains"/>
    <property type="match status" value="1"/>
</dbReference>
<feature type="transmembrane region" description="Helical" evidence="5">
    <location>
        <begin position="181"/>
        <end position="202"/>
    </location>
</feature>
<dbReference type="PANTHER" id="PTHR21576">
    <property type="entry name" value="UNCHARACTERIZED NODULIN-LIKE PROTEIN"/>
    <property type="match status" value="1"/>
</dbReference>